<dbReference type="NCBIfam" id="TIGR01016">
    <property type="entry name" value="sucCoAbeta"/>
    <property type="match status" value="1"/>
</dbReference>
<evidence type="ECO:0000256" key="7">
    <source>
        <dbReference type="ARBA" id="ARBA00022842"/>
    </source>
</evidence>
<dbReference type="InterPro" id="IPR016102">
    <property type="entry name" value="Succinyl-CoA_synth-like"/>
</dbReference>
<organism evidence="13 14">
    <name type="scientific">Mesorhabditis spiculigera</name>
    <dbReference type="NCBI Taxonomy" id="96644"/>
    <lineage>
        <taxon>Eukaryota</taxon>
        <taxon>Metazoa</taxon>
        <taxon>Ecdysozoa</taxon>
        <taxon>Nematoda</taxon>
        <taxon>Chromadorea</taxon>
        <taxon>Rhabditida</taxon>
        <taxon>Rhabditina</taxon>
        <taxon>Rhabditomorpha</taxon>
        <taxon>Rhabditoidea</taxon>
        <taxon>Rhabditidae</taxon>
        <taxon>Mesorhabditinae</taxon>
        <taxon>Mesorhabditis</taxon>
    </lineage>
</organism>
<sequence length="416" mass="45418">MLRSCRDLNRLCRVWMQNQRQLSLQEYQSKSILAKHGCVVQTFIVADSKEDAEKKLNGRHFDEYVVKAQILAGGRGKGRFIGGPKDLGGVYISNDKKDALNSIPEMVGRHLVTKQTSKKGALVDKVMVAEGVTIVRETYLAVLLDRDSNGPVIVASPAGGMDIEEVAEKQPELIFKEVIDITKGIAREQSMRLAKNLNFEGKLAESAADQIERLYQLCLAVDATQVEINPFVETSDGKVYCVDAKMNFDDSAQFRQKEIFEMGDRSDMDQREIEADQYNLNYIPMQGNIGCLVNGAGLAMATMDIIKLNGGEPANFLDVGGAVTEEGVFHAFRIITSDPQVKCVLVNIFGGIVNCATIARGIIAASQRIKLTVPLVVRLEGTNVDEARKLIADSGLPVISAHDLNEAASKAVAAIS</sequence>
<keyword evidence="5" id="KW-0479">Metal-binding</keyword>
<dbReference type="SUPFAM" id="SSF52210">
    <property type="entry name" value="Succinyl-CoA synthetase domains"/>
    <property type="match status" value="1"/>
</dbReference>
<comment type="pathway">
    <text evidence="2">Carbohydrate metabolism; tricarboxylic acid cycle; succinate from succinyl-CoA (ligase route): step 1/1.</text>
</comment>
<evidence type="ECO:0000256" key="1">
    <source>
        <dbReference type="ARBA" id="ARBA00001946"/>
    </source>
</evidence>
<dbReference type="FunFam" id="3.30.470.20:FF:000002">
    <property type="entry name" value="Succinate--CoA ligase [ADP-forming] subunit beta"/>
    <property type="match status" value="1"/>
</dbReference>
<feature type="non-terminal residue" evidence="13">
    <location>
        <position position="416"/>
    </location>
</feature>
<dbReference type="PIRSF" id="PIRSF001554">
    <property type="entry name" value="SucCS_beta"/>
    <property type="match status" value="1"/>
</dbReference>
<evidence type="ECO:0000259" key="12">
    <source>
        <dbReference type="Pfam" id="PF08442"/>
    </source>
</evidence>
<reference evidence="13" key="1">
    <citation type="submission" date="2023-06" db="EMBL/GenBank/DDBJ databases">
        <authorList>
            <person name="Delattre M."/>
        </authorList>
    </citation>
    <scope>NUCLEOTIDE SEQUENCE</scope>
    <source>
        <strain evidence="13">AF72</strain>
    </source>
</reference>
<dbReference type="Pfam" id="PF08442">
    <property type="entry name" value="ATP-grasp_2"/>
    <property type="match status" value="1"/>
</dbReference>
<dbReference type="Gene3D" id="3.40.50.261">
    <property type="entry name" value="Succinyl-CoA synthetase domains"/>
    <property type="match status" value="1"/>
</dbReference>
<dbReference type="InterPro" id="IPR013815">
    <property type="entry name" value="ATP_grasp_subdomain_1"/>
</dbReference>
<feature type="domain" description="ATP-grasp fold succinyl-CoA synthetase-type" evidence="12">
    <location>
        <begin position="24"/>
        <end position="233"/>
    </location>
</feature>
<dbReference type="GO" id="GO:0006104">
    <property type="term" value="P:succinyl-CoA metabolic process"/>
    <property type="evidence" value="ECO:0007669"/>
    <property type="project" value="InterPro"/>
</dbReference>
<evidence type="ECO:0000256" key="5">
    <source>
        <dbReference type="ARBA" id="ARBA00022723"/>
    </source>
</evidence>
<dbReference type="GO" id="GO:0005524">
    <property type="term" value="F:ATP binding"/>
    <property type="evidence" value="ECO:0007669"/>
    <property type="project" value="InterPro"/>
</dbReference>
<dbReference type="HAMAP" id="MF_03221">
    <property type="entry name" value="Succ_CoA_betaG_euk"/>
    <property type="match status" value="1"/>
</dbReference>
<dbReference type="InterPro" id="IPR034722">
    <property type="entry name" value="Succ_CoA_betaG_euk"/>
</dbReference>
<dbReference type="GO" id="GO:0005739">
    <property type="term" value="C:mitochondrion"/>
    <property type="evidence" value="ECO:0007669"/>
    <property type="project" value="TreeGrafter"/>
</dbReference>
<dbReference type="InterPro" id="IPR013650">
    <property type="entry name" value="ATP-grasp_succ-CoA_synth-type"/>
</dbReference>
<gene>
    <name evidence="13" type="ORF">MSPICULIGERA_LOCUS17780</name>
</gene>
<evidence type="ECO:0000256" key="3">
    <source>
        <dbReference type="ARBA" id="ARBA00022532"/>
    </source>
</evidence>
<keyword evidence="6 10" id="KW-0547">Nucleotide-binding</keyword>
<dbReference type="FunFam" id="3.40.50.261:FF:000001">
    <property type="entry name" value="Succinate--CoA ligase [ADP-forming] subunit beta"/>
    <property type="match status" value="1"/>
</dbReference>
<evidence type="ECO:0000313" key="14">
    <source>
        <dbReference type="Proteomes" id="UP001177023"/>
    </source>
</evidence>
<dbReference type="InterPro" id="IPR017866">
    <property type="entry name" value="Succ-CoA_synthase_bsu_CS"/>
</dbReference>
<comment type="subunit">
    <text evidence="10">Heterodimer of an alpha and a beta subunit.</text>
</comment>
<dbReference type="Proteomes" id="UP001177023">
    <property type="component" value="Unassembled WGS sequence"/>
</dbReference>
<dbReference type="AlphaFoldDB" id="A0AA36D217"/>
<name>A0AA36D217_9BILA</name>
<comment type="similarity">
    <text evidence="10">Belongs to the succinate/malate CoA ligase beta subunit family.</text>
</comment>
<feature type="domain" description="ATP-citrate synthase/succinyl-CoA ligase C-terminal" evidence="11">
    <location>
        <begin position="292"/>
        <end position="412"/>
    </location>
</feature>
<dbReference type="EC" id="6.2.1.-" evidence="10"/>
<dbReference type="GO" id="GO:0042709">
    <property type="term" value="C:succinate-CoA ligase complex"/>
    <property type="evidence" value="ECO:0007669"/>
    <property type="project" value="TreeGrafter"/>
</dbReference>
<dbReference type="PROSITE" id="PS01217">
    <property type="entry name" value="SUCCINYL_COA_LIG_3"/>
    <property type="match status" value="1"/>
</dbReference>
<dbReference type="Gene3D" id="3.30.1490.20">
    <property type="entry name" value="ATP-grasp fold, A domain"/>
    <property type="match status" value="1"/>
</dbReference>
<dbReference type="PANTHER" id="PTHR11815">
    <property type="entry name" value="SUCCINYL-COA SYNTHETASE BETA CHAIN"/>
    <property type="match status" value="1"/>
</dbReference>
<dbReference type="NCBIfam" id="NF001913">
    <property type="entry name" value="PRK00696.1"/>
    <property type="match status" value="1"/>
</dbReference>
<dbReference type="GO" id="GO:0006099">
    <property type="term" value="P:tricarboxylic acid cycle"/>
    <property type="evidence" value="ECO:0007669"/>
    <property type="project" value="UniProtKB-KW"/>
</dbReference>
<keyword evidence="8" id="KW-0496">Mitochondrion</keyword>
<evidence type="ECO:0000256" key="4">
    <source>
        <dbReference type="ARBA" id="ARBA00022598"/>
    </source>
</evidence>
<evidence type="ECO:0000313" key="13">
    <source>
        <dbReference type="EMBL" id="CAJ0579568.1"/>
    </source>
</evidence>
<dbReference type="HAMAP" id="MF_00558">
    <property type="entry name" value="Succ_CoA_beta"/>
    <property type="match status" value="1"/>
</dbReference>
<dbReference type="GO" id="GO:0046872">
    <property type="term" value="F:metal ion binding"/>
    <property type="evidence" value="ECO:0007669"/>
    <property type="project" value="UniProtKB-KW"/>
</dbReference>
<evidence type="ECO:0000256" key="10">
    <source>
        <dbReference type="RuleBase" id="RU361258"/>
    </source>
</evidence>
<dbReference type="PANTHER" id="PTHR11815:SF10">
    <property type="entry name" value="SUCCINATE--COA LIGASE [GDP-FORMING] SUBUNIT BETA, MITOCHONDRIAL"/>
    <property type="match status" value="1"/>
</dbReference>
<dbReference type="SUPFAM" id="SSF56059">
    <property type="entry name" value="Glutathione synthetase ATP-binding domain-like"/>
    <property type="match status" value="1"/>
</dbReference>
<comment type="cofactor">
    <cofactor evidence="1">
        <name>Mg(2+)</name>
        <dbReference type="ChEBI" id="CHEBI:18420"/>
    </cofactor>
</comment>
<accession>A0AA36D217</accession>
<keyword evidence="4 10" id="KW-0436">Ligase</keyword>
<proteinExistence type="inferred from homology"/>
<keyword evidence="9" id="KW-0342">GTP-binding</keyword>
<protein>
    <recommendedName>
        <fullName evidence="10">Succinate-CoA ligase subunit beta</fullName>
        <ecNumber evidence="10">6.2.1.-</ecNumber>
    </recommendedName>
</protein>
<evidence type="ECO:0000256" key="9">
    <source>
        <dbReference type="ARBA" id="ARBA00023134"/>
    </source>
</evidence>
<comment type="caution">
    <text evidence="13">The sequence shown here is derived from an EMBL/GenBank/DDBJ whole genome shotgun (WGS) entry which is preliminary data.</text>
</comment>
<keyword evidence="14" id="KW-1185">Reference proteome</keyword>
<dbReference type="InterPro" id="IPR005811">
    <property type="entry name" value="SUCC_ACL_C"/>
</dbReference>
<evidence type="ECO:0000256" key="8">
    <source>
        <dbReference type="ARBA" id="ARBA00023128"/>
    </source>
</evidence>
<keyword evidence="7" id="KW-0460">Magnesium</keyword>
<dbReference type="Gene3D" id="3.30.470.20">
    <property type="entry name" value="ATP-grasp fold, B domain"/>
    <property type="match status" value="1"/>
</dbReference>
<dbReference type="Pfam" id="PF00549">
    <property type="entry name" value="Ligase_CoA"/>
    <property type="match status" value="1"/>
</dbReference>
<dbReference type="GO" id="GO:0005525">
    <property type="term" value="F:GTP binding"/>
    <property type="evidence" value="ECO:0007669"/>
    <property type="project" value="UniProtKB-KW"/>
</dbReference>
<evidence type="ECO:0000259" key="11">
    <source>
        <dbReference type="Pfam" id="PF00549"/>
    </source>
</evidence>
<evidence type="ECO:0000256" key="2">
    <source>
        <dbReference type="ARBA" id="ARBA00005064"/>
    </source>
</evidence>
<dbReference type="GO" id="GO:0004776">
    <property type="term" value="F:succinate-CoA ligase (GDP-forming) activity"/>
    <property type="evidence" value="ECO:0007669"/>
    <property type="project" value="InterPro"/>
</dbReference>
<dbReference type="EMBL" id="CATQJA010002657">
    <property type="protein sequence ID" value="CAJ0579568.1"/>
    <property type="molecule type" value="Genomic_DNA"/>
</dbReference>
<keyword evidence="3" id="KW-0816">Tricarboxylic acid cycle</keyword>
<evidence type="ECO:0000256" key="6">
    <source>
        <dbReference type="ARBA" id="ARBA00022741"/>
    </source>
</evidence>
<dbReference type="InterPro" id="IPR005809">
    <property type="entry name" value="Succ_CoA_ligase-like_bsu"/>
</dbReference>